<protein>
    <submittedName>
        <fullName evidence="1">Uncharacterized protein</fullName>
    </submittedName>
</protein>
<evidence type="ECO:0000313" key="2">
    <source>
        <dbReference type="Proteomes" id="UP001163321"/>
    </source>
</evidence>
<organism evidence="1 2">
    <name type="scientific">Peronosclerospora sorghi</name>
    <dbReference type="NCBI Taxonomy" id="230839"/>
    <lineage>
        <taxon>Eukaryota</taxon>
        <taxon>Sar</taxon>
        <taxon>Stramenopiles</taxon>
        <taxon>Oomycota</taxon>
        <taxon>Peronosporomycetes</taxon>
        <taxon>Peronosporales</taxon>
        <taxon>Peronosporaceae</taxon>
        <taxon>Peronosclerospora</taxon>
    </lineage>
</organism>
<dbReference type="Proteomes" id="UP001163321">
    <property type="component" value="Chromosome 1"/>
</dbReference>
<gene>
    <name evidence="1" type="ORF">PsorP6_001444</name>
</gene>
<proteinExistence type="predicted"/>
<keyword evidence="2" id="KW-1185">Reference proteome</keyword>
<accession>A0ACC0WQJ4</accession>
<name>A0ACC0WQJ4_9STRA</name>
<dbReference type="EMBL" id="CM047580">
    <property type="protein sequence ID" value="KAI9920576.1"/>
    <property type="molecule type" value="Genomic_DNA"/>
</dbReference>
<sequence length="91" mass="10074">MEIAVASNSALGQYLAEIDAEVQQPRGDVTTTLLKTRTKCDGAGDSVSEGSNWLQLFKMLRRRMETIALHRLISELSALHPTFRLVDDAKS</sequence>
<evidence type="ECO:0000313" key="1">
    <source>
        <dbReference type="EMBL" id="KAI9920576.1"/>
    </source>
</evidence>
<comment type="caution">
    <text evidence="1">The sequence shown here is derived from an EMBL/GenBank/DDBJ whole genome shotgun (WGS) entry which is preliminary data.</text>
</comment>
<reference evidence="1 2" key="1">
    <citation type="journal article" date="2022" name="bioRxiv">
        <title>The genome of the oomycete Peronosclerospora sorghi, a cosmopolitan pathogen of maize and sorghum, is inflated with dispersed pseudogenes.</title>
        <authorList>
            <person name="Fletcher K."/>
            <person name="Martin F."/>
            <person name="Isakeit T."/>
            <person name="Cavanaugh K."/>
            <person name="Magill C."/>
            <person name="Michelmore R."/>
        </authorList>
    </citation>
    <scope>NUCLEOTIDE SEQUENCE [LARGE SCALE GENOMIC DNA]</scope>
    <source>
        <strain evidence="1">P6</strain>
    </source>
</reference>